<feature type="transmembrane region" description="Helical" evidence="6">
    <location>
        <begin position="110"/>
        <end position="133"/>
    </location>
</feature>
<dbReference type="GO" id="GO:0005886">
    <property type="term" value="C:plasma membrane"/>
    <property type="evidence" value="ECO:0007669"/>
    <property type="project" value="UniProtKB-SubCell"/>
</dbReference>
<dbReference type="InterPro" id="IPR020846">
    <property type="entry name" value="MFS_dom"/>
</dbReference>
<dbReference type="KEGG" id="kab:B7C62_03615"/>
<evidence type="ECO:0000313" key="8">
    <source>
        <dbReference type="EMBL" id="ARF71446.1"/>
    </source>
</evidence>
<dbReference type="Gene3D" id="1.20.1250.20">
    <property type="entry name" value="MFS general substrate transporter like domains"/>
    <property type="match status" value="1"/>
</dbReference>
<protein>
    <submittedName>
        <fullName evidence="8">MFS transporter</fullName>
    </submittedName>
</protein>
<evidence type="ECO:0000256" key="5">
    <source>
        <dbReference type="SAM" id="MobiDB-lite"/>
    </source>
</evidence>
<feature type="region of interest" description="Disordered" evidence="5">
    <location>
        <begin position="437"/>
        <end position="457"/>
    </location>
</feature>
<dbReference type="PANTHER" id="PTHR23531:SF1">
    <property type="entry name" value="QUINOLENE RESISTANCE PROTEIN NORA"/>
    <property type="match status" value="1"/>
</dbReference>
<comment type="subcellular location">
    <subcellularLocation>
        <location evidence="1">Cell membrane</location>
        <topology evidence="1">Multi-pass membrane protein</topology>
    </subcellularLocation>
</comment>
<keyword evidence="3 6" id="KW-1133">Transmembrane helix</keyword>
<dbReference type="EMBL" id="CP020563">
    <property type="protein sequence ID" value="ARF71446.1"/>
    <property type="molecule type" value="Genomic_DNA"/>
</dbReference>
<feature type="region of interest" description="Disordered" evidence="5">
    <location>
        <begin position="195"/>
        <end position="244"/>
    </location>
</feature>
<dbReference type="AlphaFoldDB" id="A0ABC8BM51"/>
<proteinExistence type="predicted"/>
<evidence type="ECO:0000313" key="9">
    <source>
        <dbReference type="Proteomes" id="UP000192251"/>
    </source>
</evidence>
<dbReference type="Pfam" id="PF07690">
    <property type="entry name" value="MFS_1"/>
    <property type="match status" value="1"/>
</dbReference>
<feature type="transmembrane region" description="Helical" evidence="6">
    <location>
        <begin position="145"/>
        <end position="166"/>
    </location>
</feature>
<dbReference type="PROSITE" id="PS50850">
    <property type="entry name" value="MFS"/>
    <property type="match status" value="1"/>
</dbReference>
<evidence type="ECO:0000256" key="4">
    <source>
        <dbReference type="ARBA" id="ARBA00023136"/>
    </source>
</evidence>
<name>A0ABC8BM51_9ACTN</name>
<feature type="transmembrane region" description="Helical" evidence="6">
    <location>
        <begin position="172"/>
        <end position="193"/>
    </location>
</feature>
<evidence type="ECO:0000256" key="6">
    <source>
        <dbReference type="SAM" id="Phobius"/>
    </source>
</evidence>
<feature type="domain" description="Major facilitator superfamily (MFS) profile" evidence="7">
    <location>
        <begin position="20"/>
        <end position="434"/>
    </location>
</feature>
<dbReference type="RefSeq" id="WP_084744842.1">
    <property type="nucleotide sequence ID" value="NZ_CP020563.1"/>
</dbReference>
<feature type="transmembrane region" description="Helical" evidence="6">
    <location>
        <begin position="411"/>
        <end position="430"/>
    </location>
</feature>
<evidence type="ECO:0000256" key="1">
    <source>
        <dbReference type="ARBA" id="ARBA00004651"/>
    </source>
</evidence>
<feature type="transmembrane region" description="Helical" evidence="6">
    <location>
        <begin position="325"/>
        <end position="343"/>
    </location>
</feature>
<sequence length="457" mass="45935">MSGREGPAAATGTVRLLTRPMLMLLVASVGGMGGFYLLLSVIPLYAATAGGGGVGAGLTTGAMMLATVVAEPAVPWFLARFGHRAVVGAGLLLLGVPAAALTLWSAFPLTLGVCLARGVGLGIVVVAGTKLAAELAPPGRRSENLGLYGVSLGVPAVLGLPAGVWLSDRYGFAPVFLATAALTLLALPAVAGLPSGRTRPGRRSPGSPGPGPGPGRGGGPGREGGRSGQWSPGLRRRREGGLPERRSSVLSGLLGGPGAGSLAGPVLILAAATFAAGVLVTFLPLALLGGPAHLAVVALFVQSSVAPLARWGAGWWGDRHGASSLLLPSVLAVALGTAGLVRLESPVVVIVSMVLFGAGFGAVQNLTLAAMFERVPRSGFGRVSVVWNLAFDAGMGLGAVGFGLLIDRTGYPWGFAVTAALLLAVLGPAWRERRFEGPSAGSAADHADRPPEQERLT</sequence>
<evidence type="ECO:0000259" key="7">
    <source>
        <dbReference type="PROSITE" id="PS50850"/>
    </source>
</evidence>
<accession>A0ABC8BM51</accession>
<keyword evidence="9" id="KW-1185">Reference proteome</keyword>
<dbReference type="SUPFAM" id="SSF103473">
    <property type="entry name" value="MFS general substrate transporter"/>
    <property type="match status" value="1"/>
</dbReference>
<dbReference type="InterPro" id="IPR036259">
    <property type="entry name" value="MFS_trans_sf"/>
</dbReference>
<feature type="transmembrane region" description="Helical" evidence="6">
    <location>
        <begin position="384"/>
        <end position="405"/>
    </location>
</feature>
<feature type="compositionally biased region" description="Basic and acidic residues" evidence="5">
    <location>
        <begin position="445"/>
        <end position="457"/>
    </location>
</feature>
<keyword evidence="2 6" id="KW-0812">Transmembrane</keyword>
<dbReference type="InterPro" id="IPR011701">
    <property type="entry name" value="MFS"/>
</dbReference>
<organism evidence="8 9">
    <name type="scientific">Kitasatospora albolonga</name>
    <dbReference type="NCBI Taxonomy" id="68173"/>
    <lineage>
        <taxon>Bacteria</taxon>
        <taxon>Bacillati</taxon>
        <taxon>Actinomycetota</taxon>
        <taxon>Actinomycetes</taxon>
        <taxon>Kitasatosporales</taxon>
        <taxon>Streptomycetaceae</taxon>
        <taxon>Kitasatospora</taxon>
    </lineage>
</organism>
<reference evidence="8 9" key="1">
    <citation type="submission" date="2017-04" db="EMBL/GenBank/DDBJ databases">
        <title>The complete genome sequence of Streptomyces albolongus YIM 101047, the producer of novel bafilomycins and novel odoriferous sesquiterpenoids.</title>
        <authorList>
            <person name="Yin M."/>
            <person name="Jiang Y."/>
        </authorList>
    </citation>
    <scope>NUCLEOTIDE SEQUENCE [LARGE SCALE GENOMIC DNA]</scope>
    <source>
        <strain evidence="8 9">YIM 101047</strain>
    </source>
</reference>
<feature type="transmembrane region" description="Helical" evidence="6">
    <location>
        <begin position="85"/>
        <end position="104"/>
    </location>
</feature>
<gene>
    <name evidence="8" type="ORF">B7C62_03615</name>
</gene>
<evidence type="ECO:0000256" key="3">
    <source>
        <dbReference type="ARBA" id="ARBA00022989"/>
    </source>
</evidence>
<keyword evidence="4 6" id="KW-0472">Membrane</keyword>
<feature type="transmembrane region" description="Helical" evidence="6">
    <location>
        <begin position="349"/>
        <end position="372"/>
    </location>
</feature>
<feature type="compositionally biased region" description="Low complexity" evidence="5">
    <location>
        <begin position="195"/>
        <end position="206"/>
    </location>
</feature>
<dbReference type="Proteomes" id="UP000192251">
    <property type="component" value="Chromosome"/>
</dbReference>
<feature type="transmembrane region" description="Helical" evidence="6">
    <location>
        <begin position="58"/>
        <end position="78"/>
    </location>
</feature>
<dbReference type="PANTHER" id="PTHR23531">
    <property type="entry name" value="QUINOLENE RESISTANCE PROTEIN NORA"/>
    <property type="match status" value="1"/>
</dbReference>
<feature type="transmembrane region" description="Helical" evidence="6">
    <location>
        <begin position="21"/>
        <end position="46"/>
    </location>
</feature>
<evidence type="ECO:0000256" key="2">
    <source>
        <dbReference type="ARBA" id="ARBA00022692"/>
    </source>
</evidence>
<dbReference type="InterPro" id="IPR052714">
    <property type="entry name" value="MFS_Exporter"/>
</dbReference>